<name>A0ABR2HFB9_9EUKA</name>
<feature type="region of interest" description="Disordered" evidence="1">
    <location>
        <begin position="2204"/>
        <end position="2262"/>
    </location>
</feature>
<evidence type="ECO:0000313" key="3">
    <source>
        <dbReference type="Proteomes" id="UP001470230"/>
    </source>
</evidence>
<gene>
    <name evidence="2" type="ORF">M9Y10_020145</name>
</gene>
<protein>
    <submittedName>
        <fullName evidence="2">Uncharacterized protein</fullName>
    </submittedName>
</protein>
<feature type="compositionally biased region" description="Acidic residues" evidence="1">
    <location>
        <begin position="2241"/>
        <end position="2253"/>
    </location>
</feature>
<feature type="region of interest" description="Disordered" evidence="1">
    <location>
        <begin position="1293"/>
        <end position="1351"/>
    </location>
</feature>
<keyword evidence="3" id="KW-1185">Reference proteome</keyword>
<evidence type="ECO:0000256" key="1">
    <source>
        <dbReference type="SAM" id="MobiDB-lite"/>
    </source>
</evidence>
<dbReference type="Proteomes" id="UP001470230">
    <property type="component" value="Unassembled WGS sequence"/>
</dbReference>
<proteinExistence type="predicted"/>
<reference evidence="2 3" key="1">
    <citation type="submission" date="2024-04" db="EMBL/GenBank/DDBJ databases">
        <title>Tritrichomonas musculus Genome.</title>
        <authorList>
            <person name="Alves-Ferreira E."/>
            <person name="Grigg M."/>
            <person name="Lorenzi H."/>
            <person name="Galac M."/>
        </authorList>
    </citation>
    <scope>NUCLEOTIDE SEQUENCE [LARGE SCALE GENOMIC DNA]</scope>
    <source>
        <strain evidence="2 3">EAF2021</strain>
    </source>
</reference>
<feature type="compositionally biased region" description="Polar residues" evidence="1">
    <location>
        <begin position="1326"/>
        <end position="1338"/>
    </location>
</feature>
<dbReference type="EMBL" id="JAPFFF010000029">
    <property type="protein sequence ID" value="KAK8846141.1"/>
    <property type="molecule type" value="Genomic_DNA"/>
</dbReference>
<evidence type="ECO:0000313" key="2">
    <source>
        <dbReference type="EMBL" id="KAK8846141.1"/>
    </source>
</evidence>
<organism evidence="2 3">
    <name type="scientific">Tritrichomonas musculus</name>
    <dbReference type="NCBI Taxonomy" id="1915356"/>
    <lineage>
        <taxon>Eukaryota</taxon>
        <taxon>Metamonada</taxon>
        <taxon>Parabasalia</taxon>
        <taxon>Tritrichomonadida</taxon>
        <taxon>Tritrichomonadidae</taxon>
        <taxon>Tritrichomonas</taxon>
    </lineage>
</organism>
<sequence>MSKEMDRNSTFAKVLENCGIFFSSSCRDLISGIQDLNDQSYSEYLSNFKFIDARFQNSLFACGNIGAARPLESFQFLLDSFPDIDINSKSEPSSRIPGGGSNFLYLLGGIKWEDKHVRGCVKYTIHYIIAKVCHYVTMQSAQSMKKNDAIELINKIYEFIHSKSDPFNDFINKLIINEFKMAISYSSISARMETYNIVKLIFSDLKSNENLRPLIIFLFSETVFRFEDESQVKDLLKLVLPFYNEKDNSCEPAAACILNLLGQMFVSFPNSCSSDEIVDYYNKASGLPDQTSFELRSLILSFTSNKSIRMSIKDFAHKCFSENSHKETDLSTHIVKALTQFMYGANYIPKSIRLLQNEHYSWHVSANDYKDFLDMLEIVKKNIHFVAKASTDVLSDFLLQIACNDVSNFAEDVIKKITKDEKVFNTIEEAVLLTFLRILCINTNFITKAKIEKGESEKVLLKIKEEGYKMCKKLLKNKKGNELDSSMSIYVPPSFTQSLMTICSPMKHSISDIHTILSLPIMISVADQEYPKPRLLGVYMNKWKKSNPVFDEKPKSTLDEDKDHKRTRIALKAHVGVTDLPDLLKSMDDNRVTIAALNLAPLILTPSDNNNLIEWICSNIVSKEEAVGAMSVRSLQAAIHLNNENATKVINQLYLLETESVNTLNPDSIFLIVSALKSILETVAFERIPLDKSDYEHIFFIIFIGLISSCFITRAIALDATKLIQNPFVSQFYNKLDNVVSEVGKEFVFSALCPGTENIDDLDTIKFSNFARSKSTYLYTFYVAALADSLDNDRFSEIGDINNSSSDSLLPTDALVDYKDVIDVSKEVCKELRSFLIQLLSHSKNFEQDDPIFVIYVSSFLFAMWKDEDKQKHGINHYIKKLSELNIAGNEEWISAATQSISPNLFSTHLVDHLPPRPFALYLLRCTKKPTFIPDFCLHNQDAFKLGYSKFINDVFKSKCVSKEATFSIDMSSTVHNTYQTALYAFGKALTVIFAEFVKKQTRNLLNCNGIFPRNPISLPFVDDVLTSNESYAFWFNLSSQSNLYFSIPCQTAYAELVKIMYIPDIWFELVTANIEKIVEHTPDIAITLFTNYSGVLMPIYIRNSQTSYPFFAGIAKQLCTSTEFISEWRTKIANVAIDFCVSEEKGQCKMSIKPITADDDANNPDSPERAIVLKSLNAAKRLSDLILRNIGTLQAIATGYLIGKDVFQRMTAFDFIYVTALSTHLIYANNVQGTLNLSDELLSVRETFMTNFEHFFANTASKVIYSLANHLPFLSEQFCSGIFAMESIKGGKRSEEEDENASDSNDNDLSKDSHHISLKKSKSIQRPNIASISSTTKNRGKTAIPLPPSPSQLRLANIPLNQSGIRQVSLTGISVFTQTNTNYLTSSTYINTNGLKKMGSQKQLSAYSSANMNQSGSMLVIPGAQFNPNNQEELVMSTFDKKSNEMCRYIASFIVPWMKRIRFVPERLHIFEGCLPSYQMFSMYTFIQSIVKLKCLLPITPPITDILYPTYKASGSLFLIILTDIYFKMENLRENCVAMITYAYTINSKHVMQHFLSFLNVRYWYYQQIQISKLNQAFDFRLFLQDMNVSGESNEHDQQVNIDYTGMVSFVLKMFVIFLKENPAQILPYKNLIIAYCALFFRDFVDTAQELFHLLLNLKPLGSCKIERSINYIGPYTYEPLMDIFKQSILSHVISLIKPSLYSSSPSSLSTAVASGIFDLAASFDLNDEENSAFHKTYSFENETNINDPQFDINMQMNVRNLLSVKNKTAVVNSFSMKDASRYLIEWGLICGDSFVSSMALKMFITLDFKATESEINYALDSIYLIYIMVKDAATARSTSGRQTLLKLADSDVKPDCATAYTHIQYLCMLCQNVIPNPSTELVNRILLTSFALLLLPEPGKIIKDQTRAKPEPIVSAALRNIYTYRDSLPGFNPEKLIESKFDSSRTTNKDGKDLESVQSSSSMRSISTDMLSFQGFTYYLFNTALNDESLELGQKILIFLLQKKLSFLLNGSGNDPAFTYYAIAPFLFASKSTQNTEDEITNKEIKKAFVEMGTKQSKESLENLHKALVKNNISKINKKDSLSSSFERLFNFYRTIVRIGNVQQVKAVLILSTLIIHDHLFINSAQVIGELSRDIIQKRDYELKEDVNHFYKALINEFGGKISTQKKPATATTKEFPYLFGGIKEEDVLEWRPSDLVTSVGTPINTNINGDDNDAESNADGETLVDTSSTLQSAKEIDVDNDDSDGSYDDDNNLKNEDSNMIDDNVDVFKKPKFYPPLFLTDYSLFVSDFMNNLLPVVEQVKVQPFTKWDDEIFSEEQVAQKNADKDNPYENSIAVCYDDELEGDEKLALTKNEKKIKKVAKELQKLIDGRNQSKSKDNRLASTINPVHSAVQYCFVDPSLFCPNLSMVDKITSAGDSKEAELPSIFFPA</sequence>
<accession>A0ABR2HFB9</accession>
<comment type="caution">
    <text evidence="2">The sequence shown here is derived from an EMBL/GenBank/DDBJ whole genome shotgun (WGS) entry which is preliminary data.</text>
</comment>